<dbReference type="InterPro" id="IPR027385">
    <property type="entry name" value="Beta-barrel_OMP"/>
</dbReference>
<organism evidence="4 5">
    <name type="scientific">Geothrix limicola</name>
    <dbReference type="NCBI Taxonomy" id="2927978"/>
    <lineage>
        <taxon>Bacteria</taxon>
        <taxon>Pseudomonadati</taxon>
        <taxon>Acidobacteriota</taxon>
        <taxon>Holophagae</taxon>
        <taxon>Holophagales</taxon>
        <taxon>Holophagaceae</taxon>
        <taxon>Geothrix</taxon>
    </lineage>
</organism>
<feature type="domain" description="Outer membrane protein beta-barrel" evidence="3">
    <location>
        <begin position="55"/>
        <end position="191"/>
    </location>
</feature>
<evidence type="ECO:0000256" key="1">
    <source>
        <dbReference type="ARBA" id="ARBA00022729"/>
    </source>
</evidence>
<reference evidence="4 5" key="1">
    <citation type="journal article" date="2023" name="Antonie Van Leeuwenhoek">
        <title>Mesoterricola silvestris gen. nov., sp. nov., Mesoterricola sediminis sp. nov., Geothrix oryzae sp. nov., Geothrix edaphica sp. nov., Geothrix rubra sp. nov., and Geothrix limicola sp. nov., six novel members of Acidobacteriota isolated from soils.</title>
        <authorList>
            <person name="Itoh H."/>
            <person name="Sugisawa Y."/>
            <person name="Mise K."/>
            <person name="Xu Z."/>
            <person name="Kuniyasu M."/>
            <person name="Ushijima N."/>
            <person name="Kawano K."/>
            <person name="Kobayashi E."/>
            <person name="Shiratori Y."/>
            <person name="Masuda Y."/>
            <person name="Senoo K."/>
        </authorList>
    </citation>
    <scope>NUCLEOTIDE SEQUENCE [LARGE SCALE GENOMIC DNA]</scope>
    <source>
        <strain evidence="4 5">Red804</strain>
    </source>
</reference>
<feature type="signal peptide" evidence="2">
    <location>
        <begin position="1"/>
        <end position="20"/>
    </location>
</feature>
<dbReference type="Proteomes" id="UP001165069">
    <property type="component" value="Unassembled WGS sequence"/>
</dbReference>
<feature type="chain" id="PRO_5046573457" description="Outer membrane protein beta-barrel domain-containing protein" evidence="2">
    <location>
        <begin position="21"/>
        <end position="191"/>
    </location>
</feature>
<keyword evidence="5" id="KW-1185">Reference proteome</keyword>
<accession>A0ABQ5QI69</accession>
<comment type="caution">
    <text evidence="4">The sequence shown here is derived from an EMBL/GenBank/DDBJ whole genome shotgun (WGS) entry which is preliminary data.</text>
</comment>
<dbReference type="Gene3D" id="2.40.160.20">
    <property type="match status" value="1"/>
</dbReference>
<sequence length="191" mass="20900">MPLPRGLYLLPLALVGLGLAAEDAPEKAPKPRRCEAFGASIQANLPLRDLQDDLDHRTGLGLGLQWTHDHGDFHASRTRFEWNVFPESHPVGPLGTTTYAKNLVLSFDHLWRLSDGPTGVYLVGGLGGVRWTLDQKTPTASSDLQTTKLAVTAGVGLQVARHLSLEGRYVFSGIQKTFDANTVQMSLGWRF</sequence>
<proteinExistence type="predicted"/>
<dbReference type="RefSeq" id="WP_285576612.1">
    <property type="nucleotide sequence ID" value="NZ_BSDE01000006.1"/>
</dbReference>
<evidence type="ECO:0000313" key="5">
    <source>
        <dbReference type="Proteomes" id="UP001165069"/>
    </source>
</evidence>
<dbReference type="EMBL" id="BSDE01000006">
    <property type="protein sequence ID" value="GLH74378.1"/>
    <property type="molecule type" value="Genomic_DNA"/>
</dbReference>
<name>A0ABQ5QI69_9BACT</name>
<evidence type="ECO:0000259" key="3">
    <source>
        <dbReference type="Pfam" id="PF13505"/>
    </source>
</evidence>
<dbReference type="Pfam" id="PF13505">
    <property type="entry name" value="OMP_b-brl"/>
    <property type="match status" value="1"/>
</dbReference>
<keyword evidence="1 2" id="KW-0732">Signal</keyword>
<gene>
    <name evidence="4" type="ORF">GETHLI_28800</name>
</gene>
<evidence type="ECO:0000256" key="2">
    <source>
        <dbReference type="SAM" id="SignalP"/>
    </source>
</evidence>
<dbReference type="SUPFAM" id="SSF56925">
    <property type="entry name" value="OMPA-like"/>
    <property type="match status" value="1"/>
</dbReference>
<evidence type="ECO:0000313" key="4">
    <source>
        <dbReference type="EMBL" id="GLH74378.1"/>
    </source>
</evidence>
<dbReference type="InterPro" id="IPR011250">
    <property type="entry name" value="OMP/PagP_B-barrel"/>
</dbReference>
<protein>
    <recommendedName>
        <fullName evidence="3">Outer membrane protein beta-barrel domain-containing protein</fullName>
    </recommendedName>
</protein>